<dbReference type="PROSITE" id="PS50137">
    <property type="entry name" value="DS_RBD"/>
    <property type="match status" value="1"/>
</dbReference>
<evidence type="ECO:0000259" key="8">
    <source>
        <dbReference type="PROSITE" id="PS50137"/>
    </source>
</evidence>
<dbReference type="SMART" id="SM00358">
    <property type="entry name" value="DSRM"/>
    <property type="match status" value="1"/>
</dbReference>
<reference evidence="11" key="1">
    <citation type="submission" date="2018-08" db="EMBL/GenBank/DDBJ databases">
        <authorList>
            <person name="Rosani U."/>
            <person name="Bai C.-M."/>
        </authorList>
    </citation>
    <scope>NUCLEOTIDE SEQUENCE</scope>
    <source>
        <strain evidence="11">ADAR1_53088</strain>
    </source>
</reference>
<evidence type="ECO:0000256" key="5">
    <source>
        <dbReference type="PROSITE-ProRule" id="PRU00266"/>
    </source>
</evidence>
<keyword evidence="7" id="KW-0812">Transmembrane</keyword>
<organism evidence="11">
    <name type="scientific">Haliotis diversicolor</name>
    <name type="common">Abalone</name>
    <name type="synonym">Sulculus diversicolor</name>
    <dbReference type="NCBI Taxonomy" id="36095"/>
    <lineage>
        <taxon>Eukaryota</taxon>
        <taxon>Metazoa</taxon>
        <taxon>Spiralia</taxon>
        <taxon>Lophotrochozoa</taxon>
        <taxon>Mollusca</taxon>
        <taxon>Gastropoda</taxon>
        <taxon>Vetigastropoda</taxon>
        <taxon>Lepetellida</taxon>
        <taxon>Haliotoidea</taxon>
        <taxon>Haliotidae</taxon>
        <taxon>Haliotis</taxon>
    </lineage>
</organism>
<feature type="region of interest" description="Disordered" evidence="6">
    <location>
        <begin position="548"/>
        <end position="567"/>
    </location>
</feature>
<dbReference type="Pfam" id="PF00035">
    <property type="entry name" value="dsrm"/>
    <property type="match status" value="1"/>
</dbReference>
<feature type="region of interest" description="Disordered" evidence="6">
    <location>
        <begin position="424"/>
        <end position="516"/>
    </location>
</feature>
<dbReference type="InterPro" id="IPR014720">
    <property type="entry name" value="dsRBD_dom"/>
</dbReference>
<dbReference type="GO" id="GO:0003726">
    <property type="term" value="F:double-stranded RNA adenosine deaminase activity"/>
    <property type="evidence" value="ECO:0007669"/>
    <property type="project" value="InterPro"/>
</dbReference>
<comment type="subcellular location">
    <subcellularLocation>
        <location evidence="1">Cytoplasm</location>
    </subcellularLocation>
</comment>
<evidence type="ECO:0000256" key="6">
    <source>
        <dbReference type="SAM" id="MobiDB-lite"/>
    </source>
</evidence>
<dbReference type="FunFam" id="3.30.160.20:FF:000005">
    <property type="entry name" value="Putative double-stranded RNA-specific adenosine deaminase"/>
    <property type="match status" value="1"/>
</dbReference>
<feature type="compositionally biased region" description="Polar residues" evidence="6">
    <location>
        <begin position="548"/>
        <end position="559"/>
    </location>
</feature>
<dbReference type="InterPro" id="IPR002466">
    <property type="entry name" value="A_deamin"/>
</dbReference>
<dbReference type="GO" id="GO:0003725">
    <property type="term" value="F:double-stranded RNA binding"/>
    <property type="evidence" value="ECO:0007669"/>
    <property type="project" value="TreeGrafter"/>
</dbReference>
<keyword evidence="7" id="KW-0472">Membrane</keyword>
<dbReference type="GO" id="GO:0005737">
    <property type="term" value="C:cytoplasm"/>
    <property type="evidence" value="ECO:0007669"/>
    <property type="project" value="UniProtKB-SubCell"/>
</dbReference>
<evidence type="ECO:0000259" key="9">
    <source>
        <dbReference type="PROSITE" id="PS50139"/>
    </source>
</evidence>
<dbReference type="Pfam" id="PF02295">
    <property type="entry name" value="z-alpha"/>
    <property type="match status" value="1"/>
</dbReference>
<dbReference type="SUPFAM" id="SSF54768">
    <property type="entry name" value="dsRNA-binding domain-like"/>
    <property type="match status" value="1"/>
</dbReference>
<dbReference type="GO" id="GO:0005730">
    <property type="term" value="C:nucleolus"/>
    <property type="evidence" value="ECO:0007669"/>
    <property type="project" value="TreeGrafter"/>
</dbReference>
<gene>
    <name evidence="11" type="primary">ADAR1</name>
</gene>
<feature type="compositionally biased region" description="Basic residues" evidence="6">
    <location>
        <begin position="1"/>
        <end position="22"/>
    </location>
</feature>
<dbReference type="GO" id="GO:0006382">
    <property type="term" value="P:adenosine to inosine editing"/>
    <property type="evidence" value="ECO:0007669"/>
    <property type="project" value="TreeGrafter"/>
</dbReference>
<feature type="domain" description="Z-binding" evidence="9">
    <location>
        <begin position="31"/>
        <end position="97"/>
    </location>
</feature>
<feature type="region of interest" description="Disordered" evidence="6">
    <location>
        <begin position="179"/>
        <end position="199"/>
    </location>
</feature>
<feature type="compositionally biased region" description="Polar residues" evidence="6">
    <location>
        <begin position="454"/>
        <end position="511"/>
    </location>
</feature>
<dbReference type="PANTHER" id="PTHR10910:SF107">
    <property type="entry name" value="DOUBLE-STRANDED RNA-SPECIFIC ADENOSINE DEAMINASE"/>
    <property type="match status" value="1"/>
</dbReference>
<name>A0A5B7L1W7_HALDV</name>
<dbReference type="Pfam" id="PF02137">
    <property type="entry name" value="A_deamin"/>
    <property type="match status" value="1"/>
</dbReference>
<keyword evidence="2" id="KW-0963">Cytoplasm</keyword>
<dbReference type="InterPro" id="IPR036388">
    <property type="entry name" value="WH-like_DNA-bd_sf"/>
</dbReference>
<dbReference type="PROSITE" id="PS50141">
    <property type="entry name" value="A_DEAMIN_EDITASE"/>
    <property type="match status" value="1"/>
</dbReference>
<dbReference type="SUPFAM" id="SSF46785">
    <property type="entry name" value="Winged helix' DNA-binding domain"/>
    <property type="match status" value="1"/>
</dbReference>
<dbReference type="PANTHER" id="PTHR10910">
    <property type="entry name" value="EUKARYOTE SPECIFIC DSRNA BINDING PROTEIN"/>
    <property type="match status" value="1"/>
</dbReference>
<dbReference type="SMART" id="SM00552">
    <property type="entry name" value="ADEAMc"/>
    <property type="match status" value="1"/>
</dbReference>
<dbReference type="SMR" id="A0A5B7L1W7"/>
<dbReference type="InterPro" id="IPR042371">
    <property type="entry name" value="Z_dom"/>
</dbReference>
<keyword evidence="3" id="KW-0677">Repeat</keyword>
<keyword evidence="7" id="KW-1133">Transmembrane helix</keyword>
<dbReference type="PROSITE" id="PS50139">
    <property type="entry name" value="Z_BINDING"/>
    <property type="match status" value="1"/>
</dbReference>
<dbReference type="EMBL" id="MH708893">
    <property type="protein sequence ID" value="QAB05535.1"/>
    <property type="molecule type" value="mRNA"/>
</dbReference>
<evidence type="ECO:0000256" key="2">
    <source>
        <dbReference type="ARBA" id="ARBA00022490"/>
    </source>
</evidence>
<feature type="transmembrane region" description="Helical" evidence="7">
    <location>
        <begin position="1107"/>
        <end position="1132"/>
    </location>
</feature>
<feature type="region of interest" description="Disordered" evidence="6">
    <location>
        <begin position="1"/>
        <end position="31"/>
    </location>
</feature>
<dbReference type="Gene3D" id="3.30.160.20">
    <property type="match status" value="1"/>
</dbReference>
<dbReference type="Gene3D" id="1.10.10.10">
    <property type="entry name" value="Winged helix-like DNA-binding domain superfamily/Winged helix DNA-binding domain"/>
    <property type="match status" value="1"/>
</dbReference>
<dbReference type="GO" id="GO:0006396">
    <property type="term" value="P:RNA processing"/>
    <property type="evidence" value="ECO:0007669"/>
    <property type="project" value="InterPro"/>
</dbReference>
<protein>
    <submittedName>
        <fullName evidence="11">Double-stranded RNA-specific adenosine deaminase 1</fullName>
    </submittedName>
</protein>
<evidence type="ECO:0000256" key="4">
    <source>
        <dbReference type="ARBA" id="ARBA00022884"/>
    </source>
</evidence>
<accession>A0A5B7L1W7</accession>
<dbReference type="AlphaFoldDB" id="A0A5B7L1W7"/>
<evidence type="ECO:0000259" key="10">
    <source>
        <dbReference type="PROSITE" id="PS50141"/>
    </source>
</evidence>
<evidence type="ECO:0000313" key="11">
    <source>
        <dbReference type="EMBL" id="QAB05535.1"/>
    </source>
</evidence>
<keyword evidence="4 5" id="KW-0694">RNA-binding</keyword>
<dbReference type="CDD" id="cd19902">
    <property type="entry name" value="DSRM_DRADA"/>
    <property type="match status" value="1"/>
</dbReference>
<feature type="domain" description="DRBM" evidence="8">
    <location>
        <begin position="596"/>
        <end position="664"/>
    </location>
</feature>
<evidence type="ECO:0000256" key="1">
    <source>
        <dbReference type="ARBA" id="ARBA00004496"/>
    </source>
</evidence>
<evidence type="ECO:0000256" key="7">
    <source>
        <dbReference type="SAM" id="Phobius"/>
    </source>
</evidence>
<evidence type="ECO:0000256" key="3">
    <source>
        <dbReference type="ARBA" id="ARBA00022737"/>
    </source>
</evidence>
<dbReference type="SMART" id="SM00550">
    <property type="entry name" value="Zalpha"/>
    <property type="match status" value="1"/>
</dbReference>
<dbReference type="InterPro" id="IPR036390">
    <property type="entry name" value="WH_DNA-bd_sf"/>
</dbReference>
<sequence length="1190" mass="130369">MTGGRGRSRGRGRGRGRRHPFKPHREGKVQNPLGRERVDGILAYLRKCGRKPQRAIDIAKACGYGTPREVNPTLYMLSKRRVVRFTNGTPPLWSCHPNARLSPVPSEMLTTMDAMRLGENSQNGMAVESIGQRHVEPASMNFSGGFGGMVVGSRRQAEATWSGESFTPRKVDATLDQGLDSASQQESVQGAVEEEDGESTYIEDYDDMEEESFDINDRIDDLIANSQSNYQYAALSPGTLDSLSSDPDLADQSAEYMVASPASPVRETESPDTELCFRDLVLKTLGNRLLKTGASMVIVSALKSSKESVEEALQDLLKEKLVDRNGTAWMVTSKGDQYLEEKGISGPVKKLQPNVAREKKNFCHPSTKGATQGLPLSPLELLGSNTQYGVKGAGRGQILATIAADIQGLTKRNVHKSPKILTSLGTGSVIGQTDGGPQTGLRWQTRPGGLSDHGATNQPPSSQGSSRSHPGVSSHTITGSLSLVSQGQQGRSSPSFQQQQAAMLQSCSRSLPPTPMDLIQQEQGQVISSGHTLSFVPRGSHDPMSAWMTESSGPQSLPTRSLGGAASVPSQAGGLNSLPCGTLEITTETFAGVNKNPVSALMEYAQSRQSTARIEVISQRGPSHKPKFVLAAFVGSRQFPGVECSNKKDGKKEAADVAMRILLAEGQQTQVKSVDRTLVPSSTMTHFDKIAALTHQAFNQLIATIPDTLAGRKIIAGLVMKRNPEDTGIVISIGSGNRCITGQQLSLEGNTVNDCHAEIITRRGFLRFLYAQLETYEPGRPHDLFEVGPTGKLRIKPGISLHLYISTAPCGDGALFSPRDAVSNRGSETFDRQHHPTFTSGVQGLLRTKMEGGEGTIPVESDFVAQTFDGIQRGERLRTMSCTDKICRWNVVGMQGALLSHFLEPIYLDSLTLGFLYDHGHLARAVCCRVNKSEPPIDTLLPPLFHLNHPWLGRVTACDPPRETQKTKSLSINWCLGDPRPEVLDGPLGLCHTAIEKGFFSRLTKKNLYDSFKKVATRFGRSDLLETETYYKAKMMAVDFQTAKSIMLKKFKENKYGPWVSKPVEEEMFCWWDASSLHLQNKPVEGATWGEGNPELLRQTEVQACSLLFICSMSLRLAMYWLSLVLQIVTFVRNGNNLVRSQQDLFALNYFVLFPHFDFFIIDNFTLIIRLFVIGILKNIAKGLPCIFAY</sequence>
<proteinExistence type="evidence at transcript level"/>
<feature type="domain" description="A to I editase" evidence="10">
    <location>
        <begin position="732"/>
        <end position="1069"/>
    </location>
</feature>
<dbReference type="GO" id="GO:0008251">
    <property type="term" value="F:tRNA-specific adenosine deaminase activity"/>
    <property type="evidence" value="ECO:0007669"/>
    <property type="project" value="TreeGrafter"/>
</dbReference>